<dbReference type="Proteomes" id="UP001597474">
    <property type="component" value="Unassembled WGS sequence"/>
</dbReference>
<dbReference type="RefSeq" id="WP_386370777.1">
    <property type="nucleotide sequence ID" value="NZ_JBHUMP010000001.1"/>
</dbReference>
<dbReference type="EMBL" id="JBHUMP010000001">
    <property type="protein sequence ID" value="MFD2738242.1"/>
    <property type="molecule type" value="Genomic_DNA"/>
</dbReference>
<keyword evidence="3" id="KW-1185">Reference proteome</keyword>
<dbReference type="InterPro" id="IPR006750">
    <property type="entry name" value="YdcZ"/>
</dbReference>
<accession>A0ABW5TX84</accession>
<dbReference type="Pfam" id="PF04657">
    <property type="entry name" value="DMT_YdcZ"/>
    <property type="match status" value="1"/>
</dbReference>
<comment type="caution">
    <text evidence="2">The sequence shown here is derived from an EMBL/GenBank/DDBJ whole genome shotgun (WGS) entry which is preliminary data.</text>
</comment>
<proteinExistence type="predicted"/>
<reference evidence="3" key="1">
    <citation type="journal article" date="2019" name="Int. J. Syst. Evol. Microbiol.">
        <title>The Global Catalogue of Microorganisms (GCM) 10K type strain sequencing project: providing services to taxonomists for standard genome sequencing and annotation.</title>
        <authorList>
            <consortium name="The Broad Institute Genomics Platform"/>
            <consortium name="The Broad Institute Genome Sequencing Center for Infectious Disease"/>
            <person name="Wu L."/>
            <person name="Ma J."/>
        </authorList>
    </citation>
    <scope>NUCLEOTIDE SEQUENCE [LARGE SCALE GENOMIC DNA]</scope>
    <source>
        <strain evidence="3">TISTR 2562</strain>
    </source>
</reference>
<sequence length="147" mass="14509">MNAPVFALILTAIAGGAVALQTPINAALGRNIGSGLAAATISFGIGFLTLLLISLLTGQGSALSRLTAAPPALLIGGALGAFYVWTALWAISSLGALTTVTALILGQLSAALLLDATGLFGLMVQPISPARIAAAVLVTGGVVLSRF</sequence>
<dbReference type="PANTHER" id="PTHR34821">
    <property type="entry name" value="INNER MEMBRANE PROTEIN YDCZ"/>
    <property type="match status" value="1"/>
</dbReference>
<organism evidence="2 3">
    <name type="scientific">Sulfitobacter aestuarii</name>
    <dbReference type="NCBI Taxonomy" id="2161676"/>
    <lineage>
        <taxon>Bacteria</taxon>
        <taxon>Pseudomonadati</taxon>
        <taxon>Pseudomonadota</taxon>
        <taxon>Alphaproteobacteria</taxon>
        <taxon>Rhodobacterales</taxon>
        <taxon>Roseobacteraceae</taxon>
        <taxon>Sulfitobacter</taxon>
    </lineage>
</organism>
<gene>
    <name evidence="2" type="ORF">ACFSUD_01530</name>
</gene>
<feature type="transmembrane region" description="Helical" evidence="1">
    <location>
        <begin position="97"/>
        <end position="122"/>
    </location>
</feature>
<keyword evidence="1" id="KW-0812">Transmembrane</keyword>
<feature type="transmembrane region" description="Helical" evidence="1">
    <location>
        <begin position="68"/>
        <end position="91"/>
    </location>
</feature>
<feature type="transmembrane region" description="Helical" evidence="1">
    <location>
        <begin position="35"/>
        <end position="56"/>
    </location>
</feature>
<name>A0ABW5TX84_9RHOB</name>
<evidence type="ECO:0000256" key="1">
    <source>
        <dbReference type="SAM" id="Phobius"/>
    </source>
</evidence>
<protein>
    <submittedName>
        <fullName evidence="2">DMT family transporter</fullName>
    </submittedName>
</protein>
<dbReference type="PANTHER" id="PTHR34821:SF2">
    <property type="entry name" value="INNER MEMBRANE PROTEIN YDCZ"/>
    <property type="match status" value="1"/>
</dbReference>
<keyword evidence="1" id="KW-0472">Membrane</keyword>
<evidence type="ECO:0000313" key="3">
    <source>
        <dbReference type="Proteomes" id="UP001597474"/>
    </source>
</evidence>
<evidence type="ECO:0000313" key="2">
    <source>
        <dbReference type="EMBL" id="MFD2738242.1"/>
    </source>
</evidence>
<keyword evidence="1" id="KW-1133">Transmembrane helix</keyword>